<feature type="transmembrane region" description="Helical" evidence="1">
    <location>
        <begin position="17"/>
        <end position="38"/>
    </location>
</feature>
<proteinExistence type="predicted"/>
<organism evidence="2 3">
    <name type="scientific">Lactiplantibacillus mudanjiangensis</name>
    <dbReference type="NCBI Taxonomy" id="1296538"/>
    <lineage>
        <taxon>Bacteria</taxon>
        <taxon>Bacillati</taxon>
        <taxon>Bacillota</taxon>
        <taxon>Bacilli</taxon>
        <taxon>Lactobacillales</taxon>
        <taxon>Lactobacillaceae</taxon>
        <taxon>Lactiplantibacillus</taxon>
    </lineage>
</organism>
<evidence type="ECO:0000313" key="3">
    <source>
        <dbReference type="Proteomes" id="UP000289996"/>
    </source>
</evidence>
<dbReference type="Proteomes" id="UP000289996">
    <property type="component" value="Unassembled WGS sequence"/>
</dbReference>
<dbReference type="AlphaFoldDB" id="A0A660E245"/>
<accession>A0A660E245</accession>
<gene>
    <name evidence="2" type="ORF">MUDAN_MDHGFNIF_01749</name>
</gene>
<name>A0A660E245_9LACO</name>
<sequence>MKQIFELLWNSSPLQLVGYWAIATVTLVIFCLALMWWANKHD</sequence>
<reference evidence="2 3" key="1">
    <citation type="submission" date="2018-11" db="EMBL/GenBank/DDBJ databases">
        <authorList>
            <person name="Wuyts S."/>
        </authorList>
    </citation>
    <scope>NUCLEOTIDE SEQUENCE [LARGE SCALE GENOMIC DNA]</scope>
    <source>
        <strain evidence="2">Lactobacillus mudanjiangensis AMBF249</strain>
    </source>
</reference>
<keyword evidence="1" id="KW-0812">Transmembrane</keyword>
<dbReference type="EMBL" id="UYIG01000174">
    <property type="protein sequence ID" value="VDG30196.1"/>
    <property type="molecule type" value="Genomic_DNA"/>
</dbReference>
<keyword evidence="3" id="KW-1185">Reference proteome</keyword>
<protein>
    <submittedName>
        <fullName evidence="2">Uncharacterized protein</fullName>
    </submittedName>
</protein>
<keyword evidence="1" id="KW-0472">Membrane</keyword>
<evidence type="ECO:0000256" key="1">
    <source>
        <dbReference type="SAM" id="Phobius"/>
    </source>
</evidence>
<evidence type="ECO:0000313" key="2">
    <source>
        <dbReference type="EMBL" id="VDG30196.1"/>
    </source>
</evidence>
<keyword evidence="1" id="KW-1133">Transmembrane helix</keyword>